<dbReference type="Proteomes" id="UP000630353">
    <property type="component" value="Unassembled WGS sequence"/>
</dbReference>
<dbReference type="GO" id="GO:1902201">
    <property type="term" value="P:negative regulation of bacterial-type flagellum-dependent cell motility"/>
    <property type="evidence" value="ECO:0007669"/>
    <property type="project" value="TreeGrafter"/>
</dbReference>
<dbReference type="PANTHER" id="PTHR45138">
    <property type="entry name" value="REGULATORY COMPONENTS OF SENSORY TRANSDUCTION SYSTEM"/>
    <property type="match status" value="1"/>
</dbReference>
<dbReference type="Gene3D" id="3.30.70.270">
    <property type="match status" value="1"/>
</dbReference>
<evidence type="ECO:0000256" key="1">
    <source>
        <dbReference type="ARBA" id="ARBA00012528"/>
    </source>
</evidence>
<dbReference type="GO" id="GO:0052621">
    <property type="term" value="F:diguanylate cyclase activity"/>
    <property type="evidence" value="ECO:0007669"/>
    <property type="project" value="UniProtKB-EC"/>
</dbReference>
<feature type="domain" description="GGDEF" evidence="4">
    <location>
        <begin position="213"/>
        <end position="348"/>
    </location>
</feature>
<dbReference type="CDD" id="cd01949">
    <property type="entry name" value="GGDEF"/>
    <property type="match status" value="1"/>
</dbReference>
<dbReference type="SUPFAM" id="SSF55073">
    <property type="entry name" value="Nucleotide cyclase"/>
    <property type="match status" value="1"/>
</dbReference>
<feature type="coiled-coil region" evidence="3">
    <location>
        <begin position="141"/>
        <end position="182"/>
    </location>
</feature>
<dbReference type="EMBL" id="BMZS01000007">
    <property type="protein sequence ID" value="GHD54412.1"/>
    <property type="molecule type" value="Genomic_DNA"/>
</dbReference>
<comment type="caution">
    <text evidence="5">The sequence shown here is derived from an EMBL/GenBank/DDBJ whole genome shotgun (WGS) entry which is preliminary data.</text>
</comment>
<dbReference type="Pfam" id="PF00990">
    <property type="entry name" value="GGDEF"/>
    <property type="match status" value="1"/>
</dbReference>
<reference evidence="5" key="1">
    <citation type="journal article" date="2014" name="Int. J. Syst. Evol. Microbiol.">
        <title>Complete genome sequence of Corynebacterium casei LMG S-19264T (=DSM 44701T), isolated from a smear-ripened cheese.</title>
        <authorList>
            <consortium name="US DOE Joint Genome Institute (JGI-PGF)"/>
            <person name="Walter F."/>
            <person name="Albersmeier A."/>
            <person name="Kalinowski J."/>
            <person name="Ruckert C."/>
        </authorList>
    </citation>
    <scope>NUCLEOTIDE SEQUENCE</scope>
    <source>
        <strain evidence="5">KCTC 42651</strain>
    </source>
</reference>
<dbReference type="EC" id="2.7.7.65" evidence="1"/>
<dbReference type="PANTHER" id="PTHR45138:SF9">
    <property type="entry name" value="DIGUANYLATE CYCLASE DGCM-RELATED"/>
    <property type="match status" value="1"/>
</dbReference>
<reference evidence="5" key="2">
    <citation type="submission" date="2020-09" db="EMBL/GenBank/DDBJ databases">
        <authorList>
            <person name="Sun Q."/>
            <person name="Kim S."/>
        </authorList>
    </citation>
    <scope>NUCLEOTIDE SEQUENCE</scope>
    <source>
        <strain evidence="5">KCTC 42651</strain>
    </source>
</reference>
<evidence type="ECO:0000313" key="6">
    <source>
        <dbReference type="Proteomes" id="UP000630353"/>
    </source>
</evidence>
<dbReference type="AlphaFoldDB" id="A0A918XUE5"/>
<sequence>MVSGPELDRARETAETALRHMAVLGIPPTPENYAVWFAYAAGSDPHLRRTIDILMDNGQEFDDLRNAELHARFVLPTYRTSAVDTVADDLHAVAGQLSTTVGHAGAGVRRYGDALSNVSGALHRTGADGTGADDTGVRSLVTGLMQETREMEANNARLRERLEQSSSEIARLRETLEETRREASTDGLTGIANRMRFERELRMAAAAAMEDGTTLCLLMADIDHFKVFNDTHGHSVGDQVLRLVARVLSEAVRPGDLVARYGGEEFTVILPDCNLDEAARIAERIRDRIGHRHVVRRSTGDDLGAVTLSLGATAYRFGEPIAQAVERADAALYRAKQAGRNRVEVDGDLSAAAAN</sequence>
<dbReference type="InterPro" id="IPR050469">
    <property type="entry name" value="Diguanylate_Cyclase"/>
</dbReference>
<dbReference type="InterPro" id="IPR029787">
    <property type="entry name" value="Nucleotide_cyclase"/>
</dbReference>
<organism evidence="5 6">
    <name type="scientific">Thalassobaculum fulvum</name>
    <dbReference type="NCBI Taxonomy" id="1633335"/>
    <lineage>
        <taxon>Bacteria</taxon>
        <taxon>Pseudomonadati</taxon>
        <taxon>Pseudomonadota</taxon>
        <taxon>Alphaproteobacteria</taxon>
        <taxon>Rhodospirillales</taxon>
        <taxon>Thalassobaculaceae</taxon>
        <taxon>Thalassobaculum</taxon>
    </lineage>
</organism>
<name>A0A918XUE5_9PROT</name>
<evidence type="ECO:0000256" key="2">
    <source>
        <dbReference type="ARBA" id="ARBA00034247"/>
    </source>
</evidence>
<gene>
    <name evidence="5" type="primary">dgcB</name>
    <name evidence="5" type="ORF">GCM10017083_31890</name>
</gene>
<protein>
    <recommendedName>
        <fullName evidence="1">diguanylate cyclase</fullName>
        <ecNumber evidence="1">2.7.7.65</ecNumber>
    </recommendedName>
</protein>
<dbReference type="RefSeq" id="WP_189991358.1">
    <property type="nucleotide sequence ID" value="NZ_BMZS01000007.1"/>
</dbReference>
<dbReference type="PROSITE" id="PS50887">
    <property type="entry name" value="GGDEF"/>
    <property type="match status" value="1"/>
</dbReference>
<evidence type="ECO:0000256" key="3">
    <source>
        <dbReference type="SAM" id="Coils"/>
    </source>
</evidence>
<accession>A0A918XUE5</accession>
<dbReference type="SMART" id="SM00267">
    <property type="entry name" value="GGDEF"/>
    <property type="match status" value="1"/>
</dbReference>
<dbReference type="GO" id="GO:0043709">
    <property type="term" value="P:cell adhesion involved in single-species biofilm formation"/>
    <property type="evidence" value="ECO:0007669"/>
    <property type="project" value="TreeGrafter"/>
</dbReference>
<dbReference type="InterPro" id="IPR000160">
    <property type="entry name" value="GGDEF_dom"/>
</dbReference>
<dbReference type="NCBIfam" id="TIGR00254">
    <property type="entry name" value="GGDEF"/>
    <property type="match status" value="1"/>
</dbReference>
<dbReference type="FunFam" id="3.30.70.270:FF:000001">
    <property type="entry name" value="Diguanylate cyclase domain protein"/>
    <property type="match status" value="1"/>
</dbReference>
<comment type="catalytic activity">
    <reaction evidence="2">
        <text>2 GTP = 3',3'-c-di-GMP + 2 diphosphate</text>
        <dbReference type="Rhea" id="RHEA:24898"/>
        <dbReference type="ChEBI" id="CHEBI:33019"/>
        <dbReference type="ChEBI" id="CHEBI:37565"/>
        <dbReference type="ChEBI" id="CHEBI:58805"/>
        <dbReference type="EC" id="2.7.7.65"/>
    </reaction>
</comment>
<keyword evidence="6" id="KW-1185">Reference proteome</keyword>
<proteinExistence type="predicted"/>
<dbReference type="InterPro" id="IPR043128">
    <property type="entry name" value="Rev_trsase/Diguanyl_cyclase"/>
</dbReference>
<evidence type="ECO:0000313" key="5">
    <source>
        <dbReference type="EMBL" id="GHD54412.1"/>
    </source>
</evidence>
<evidence type="ECO:0000259" key="4">
    <source>
        <dbReference type="PROSITE" id="PS50887"/>
    </source>
</evidence>
<dbReference type="GO" id="GO:0005886">
    <property type="term" value="C:plasma membrane"/>
    <property type="evidence" value="ECO:0007669"/>
    <property type="project" value="TreeGrafter"/>
</dbReference>
<keyword evidence="3" id="KW-0175">Coiled coil</keyword>